<dbReference type="PANTHER" id="PTHR11540:SF16">
    <property type="entry name" value="MALATE DEHYDROGENASE, MITOCHONDRIAL"/>
    <property type="match status" value="1"/>
</dbReference>
<name>A0A0N0P6H7_LEPSE</name>
<dbReference type="Pfam" id="PF00056">
    <property type="entry name" value="Ldh_1_N"/>
    <property type="match status" value="1"/>
</dbReference>
<evidence type="ECO:0000256" key="7">
    <source>
        <dbReference type="ARBA" id="ARBA00048313"/>
    </source>
</evidence>
<dbReference type="InterPro" id="IPR022383">
    <property type="entry name" value="Lactate/malate_DH_C"/>
</dbReference>
<gene>
    <name evidence="13" type="ORF">ABL78_3254</name>
</gene>
<keyword evidence="5 10" id="KW-0560">Oxidoreductase</keyword>
<evidence type="ECO:0000256" key="10">
    <source>
        <dbReference type="RuleBase" id="RU003369"/>
    </source>
</evidence>
<feature type="binding site" evidence="9">
    <location>
        <position position="41"/>
    </location>
    <ligand>
        <name>NAD(+)</name>
        <dbReference type="ChEBI" id="CHEBI:57540"/>
    </ligand>
</feature>
<sequence>MRRSARCFFKVAVLGASGAIGQPLCLALVQNRRVSELRLYDIISPLGEVIDLSHIPRKVKVTGYTIKEIRRALEDADLVLVTAGIPRHPGMFREDLFNANKYVIQELSVEVAKHAPRAIIGIISDPLNSMIAVAAETLRQAGVYDPQKLCGLTALDTLRAKSMLADFTGKDPELLHFPVVGGHSGQTIVPLFSQSGIRLTREEAEYLTHRVRRGGDAVVNAKKGRGSSSLSAAFGTADWVDCVLKALDGEEGLVRSTMVESPLFPEKALFFASPVEFGREGVKRVLPLPPMNEYEEEQLDRCLADLEKNIRKGLQFIAAKPPD</sequence>
<dbReference type="InterPro" id="IPR001557">
    <property type="entry name" value="L-lactate/malate_DH"/>
</dbReference>
<dbReference type="OrthoDB" id="4069699at2759"/>
<evidence type="ECO:0000256" key="9">
    <source>
        <dbReference type="PIRSR" id="PIRSR000102-3"/>
    </source>
</evidence>
<comment type="caution">
    <text evidence="13">The sequence shown here is derived from an EMBL/GenBank/DDBJ whole genome shotgun (WGS) entry which is preliminary data.</text>
</comment>
<keyword evidence="6 9" id="KW-0520">NAD</keyword>
<dbReference type="Gene3D" id="3.90.110.10">
    <property type="entry name" value="Lactate dehydrogenase/glycoside hydrolase, family 4, C-terminal"/>
    <property type="match status" value="1"/>
</dbReference>
<comment type="subunit">
    <text evidence="2">Homodimer.</text>
</comment>
<feature type="active site" description="Proton acceptor" evidence="8">
    <location>
        <position position="183"/>
    </location>
</feature>
<dbReference type="AlphaFoldDB" id="A0A0N0P6H7"/>
<protein>
    <recommendedName>
        <fullName evidence="3">malate dehydrogenase</fullName>
        <ecNumber evidence="3">1.1.1.37</ecNumber>
    </recommendedName>
</protein>
<dbReference type="InterPro" id="IPR015955">
    <property type="entry name" value="Lactate_DH/Glyco_Ohase_4_C"/>
</dbReference>
<accession>A0A0N0P6H7</accession>
<feature type="domain" description="Lactate/malate dehydrogenase N-terminal" evidence="11">
    <location>
        <begin position="10"/>
        <end position="151"/>
    </location>
</feature>
<organism evidence="13 14">
    <name type="scientific">Leptomonas seymouri</name>
    <dbReference type="NCBI Taxonomy" id="5684"/>
    <lineage>
        <taxon>Eukaryota</taxon>
        <taxon>Discoba</taxon>
        <taxon>Euglenozoa</taxon>
        <taxon>Kinetoplastea</taxon>
        <taxon>Metakinetoplastina</taxon>
        <taxon>Trypanosomatida</taxon>
        <taxon>Trypanosomatidae</taxon>
        <taxon>Leishmaniinae</taxon>
        <taxon>Leptomonas</taxon>
    </lineage>
</organism>
<dbReference type="NCBIfam" id="TIGR01772">
    <property type="entry name" value="MDH_euk_gproteo"/>
    <property type="match status" value="1"/>
</dbReference>
<reference evidence="13 14" key="1">
    <citation type="journal article" date="2015" name="PLoS Pathog.">
        <title>Leptomonas seymouri: Adaptations to the Dixenous Life Cycle Analyzed by Genome Sequencing, Transcriptome Profiling and Co-infection with Leishmania donovani.</title>
        <authorList>
            <person name="Kraeva N."/>
            <person name="Butenko A."/>
            <person name="Hlavacova J."/>
            <person name="Kostygov A."/>
            <person name="Myskova J."/>
            <person name="Grybchuk D."/>
            <person name="Lestinova T."/>
            <person name="Votypka J."/>
            <person name="Volf P."/>
            <person name="Opperdoes F."/>
            <person name="Flegontov P."/>
            <person name="Lukes J."/>
            <person name="Yurchenko V."/>
        </authorList>
    </citation>
    <scope>NUCLEOTIDE SEQUENCE [LARGE SCALE GENOMIC DNA]</scope>
    <source>
        <strain evidence="13 14">ATCC 30220</strain>
    </source>
</reference>
<evidence type="ECO:0000259" key="11">
    <source>
        <dbReference type="Pfam" id="PF00056"/>
    </source>
</evidence>
<keyword evidence="14" id="KW-1185">Reference proteome</keyword>
<dbReference type="PIRSF" id="PIRSF000102">
    <property type="entry name" value="Lac_mal_DH"/>
    <property type="match status" value="1"/>
</dbReference>
<feature type="binding site" evidence="9">
    <location>
        <position position="100"/>
    </location>
    <ligand>
        <name>NAD(+)</name>
        <dbReference type="ChEBI" id="CHEBI:57540"/>
    </ligand>
</feature>
<dbReference type="InterPro" id="IPR010097">
    <property type="entry name" value="Malate_DH_type1"/>
</dbReference>
<comment type="catalytic activity">
    <reaction evidence="7">
        <text>(S)-malate + NAD(+) = oxaloacetate + NADH + H(+)</text>
        <dbReference type="Rhea" id="RHEA:21432"/>
        <dbReference type="ChEBI" id="CHEBI:15378"/>
        <dbReference type="ChEBI" id="CHEBI:15589"/>
        <dbReference type="ChEBI" id="CHEBI:16452"/>
        <dbReference type="ChEBI" id="CHEBI:57540"/>
        <dbReference type="ChEBI" id="CHEBI:57945"/>
        <dbReference type="EC" id="1.1.1.37"/>
    </reaction>
</comment>
<feature type="domain" description="Lactate/malate dehydrogenase C-terminal" evidence="12">
    <location>
        <begin position="153"/>
        <end position="316"/>
    </location>
</feature>
<evidence type="ECO:0000256" key="5">
    <source>
        <dbReference type="ARBA" id="ARBA00023002"/>
    </source>
</evidence>
<dbReference type="FunFam" id="3.40.50.720:FF:000268">
    <property type="entry name" value="Malate dehydrogenase"/>
    <property type="match status" value="1"/>
</dbReference>
<dbReference type="GO" id="GO:0005737">
    <property type="term" value="C:cytoplasm"/>
    <property type="evidence" value="ECO:0007669"/>
    <property type="project" value="UniProtKB-ARBA"/>
</dbReference>
<feature type="binding site" evidence="9">
    <location>
        <begin position="15"/>
        <end position="21"/>
    </location>
    <ligand>
        <name>NAD(+)</name>
        <dbReference type="ChEBI" id="CHEBI:57540"/>
    </ligand>
</feature>
<dbReference type="SUPFAM" id="SSF51735">
    <property type="entry name" value="NAD(P)-binding Rossmann-fold domains"/>
    <property type="match status" value="1"/>
</dbReference>
<dbReference type="SUPFAM" id="SSF56327">
    <property type="entry name" value="LDH C-terminal domain-like"/>
    <property type="match status" value="1"/>
</dbReference>
<dbReference type="PANTHER" id="PTHR11540">
    <property type="entry name" value="MALATE AND LACTATE DEHYDROGENASE"/>
    <property type="match status" value="1"/>
</dbReference>
<dbReference type="InterPro" id="IPR036291">
    <property type="entry name" value="NAD(P)-bd_dom_sf"/>
</dbReference>
<evidence type="ECO:0000256" key="6">
    <source>
        <dbReference type="ARBA" id="ARBA00023027"/>
    </source>
</evidence>
<dbReference type="FunFam" id="3.90.110.10:FF:000009">
    <property type="entry name" value="Malate dehydrogenase"/>
    <property type="match status" value="1"/>
</dbReference>
<dbReference type="InterPro" id="IPR001236">
    <property type="entry name" value="Lactate/malate_DH_N"/>
</dbReference>
<dbReference type="CDD" id="cd01337">
    <property type="entry name" value="MDH_glyoxysomal_mitochondrial"/>
    <property type="match status" value="1"/>
</dbReference>
<dbReference type="EMBL" id="LJSK01000078">
    <property type="protein sequence ID" value="KPI87656.1"/>
    <property type="molecule type" value="Genomic_DNA"/>
</dbReference>
<evidence type="ECO:0000256" key="8">
    <source>
        <dbReference type="PIRSR" id="PIRSR000102-1"/>
    </source>
</evidence>
<dbReference type="VEuPathDB" id="TriTrypDB:Lsey_0078_0110"/>
<keyword evidence="4" id="KW-0816">Tricarboxylic acid cycle</keyword>
<dbReference type="Gene3D" id="3.40.50.720">
    <property type="entry name" value="NAD(P)-binding Rossmann-like Domain"/>
    <property type="match status" value="1"/>
</dbReference>
<dbReference type="GO" id="GO:0006099">
    <property type="term" value="P:tricarboxylic acid cycle"/>
    <property type="evidence" value="ECO:0007669"/>
    <property type="project" value="UniProtKB-KW"/>
</dbReference>
<dbReference type="GO" id="GO:0019752">
    <property type="term" value="P:carboxylic acid metabolic process"/>
    <property type="evidence" value="ECO:0007669"/>
    <property type="project" value="InterPro"/>
</dbReference>
<dbReference type="Proteomes" id="UP000038009">
    <property type="component" value="Unassembled WGS sequence"/>
</dbReference>
<evidence type="ECO:0000256" key="4">
    <source>
        <dbReference type="ARBA" id="ARBA00022532"/>
    </source>
</evidence>
<dbReference type="GO" id="GO:0070013">
    <property type="term" value="C:intracellular organelle lumen"/>
    <property type="evidence" value="ECO:0007669"/>
    <property type="project" value="UniProtKB-ARBA"/>
</dbReference>
<dbReference type="EC" id="1.1.1.37" evidence="3"/>
<evidence type="ECO:0000313" key="14">
    <source>
        <dbReference type="Proteomes" id="UP000038009"/>
    </source>
</evidence>
<comment type="similarity">
    <text evidence="1">Belongs to the LDH/MDH superfamily. MDH type 1 family.</text>
</comment>
<evidence type="ECO:0000256" key="1">
    <source>
        <dbReference type="ARBA" id="ARBA00008824"/>
    </source>
</evidence>
<proteinExistence type="inferred from homology"/>
<evidence type="ECO:0000313" key="13">
    <source>
        <dbReference type="EMBL" id="KPI87656.1"/>
    </source>
</evidence>
<evidence type="ECO:0000259" key="12">
    <source>
        <dbReference type="Pfam" id="PF02866"/>
    </source>
</evidence>
<evidence type="ECO:0000256" key="3">
    <source>
        <dbReference type="ARBA" id="ARBA00012995"/>
    </source>
</evidence>
<dbReference type="Pfam" id="PF02866">
    <property type="entry name" value="Ldh_1_C"/>
    <property type="match status" value="1"/>
</dbReference>
<dbReference type="GO" id="GO:0030060">
    <property type="term" value="F:L-malate dehydrogenase (NAD+) activity"/>
    <property type="evidence" value="ECO:0007669"/>
    <property type="project" value="UniProtKB-EC"/>
</dbReference>
<evidence type="ECO:0000256" key="2">
    <source>
        <dbReference type="ARBA" id="ARBA00011738"/>
    </source>
</evidence>
<dbReference type="OMA" id="PRLPGMQ"/>